<accession>A0A0C9U9F2</accession>
<feature type="domain" description="ATP-grasp" evidence="7">
    <location>
        <begin position="119"/>
        <end position="341"/>
    </location>
</feature>
<dbReference type="Pfam" id="PF00364">
    <property type="entry name" value="Biotin_lipoyl"/>
    <property type="match status" value="1"/>
</dbReference>
<dbReference type="CDD" id="cd06850">
    <property type="entry name" value="biotinyl_domain"/>
    <property type="match status" value="1"/>
</dbReference>
<dbReference type="EMBL" id="KN837402">
    <property type="protein sequence ID" value="KIJ25702.1"/>
    <property type="molecule type" value="Genomic_DNA"/>
</dbReference>
<name>A0A0C9U9F2_SPHS4</name>
<keyword evidence="2" id="KW-0436">Ligase</keyword>
<reference evidence="9 10" key="1">
    <citation type="submission" date="2014-06" db="EMBL/GenBank/DDBJ databases">
        <title>Evolutionary Origins and Diversification of the Mycorrhizal Mutualists.</title>
        <authorList>
            <consortium name="DOE Joint Genome Institute"/>
            <consortium name="Mycorrhizal Genomics Consortium"/>
            <person name="Kohler A."/>
            <person name="Kuo A."/>
            <person name="Nagy L.G."/>
            <person name="Floudas D."/>
            <person name="Copeland A."/>
            <person name="Barry K.W."/>
            <person name="Cichocki N."/>
            <person name="Veneault-Fourrey C."/>
            <person name="LaButti K."/>
            <person name="Lindquist E.A."/>
            <person name="Lipzen A."/>
            <person name="Lundell T."/>
            <person name="Morin E."/>
            <person name="Murat C."/>
            <person name="Riley R."/>
            <person name="Ohm R."/>
            <person name="Sun H."/>
            <person name="Tunlid A."/>
            <person name="Henrissat B."/>
            <person name="Grigoriev I.V."/>
            <person name="Hibbett D.S."/>
            <person name="Martin F."/>
        </authorList>
    </citation>
    <scope>NUCLEOTIDE SEQUENCE [LARGE SCALE GENOMIC DNA]</scope>
    <source>
        <strain evidence="9 10">SS14</strain>
    </source>
</reference>
<evidence type="ECO:0000256" key="1">
    <source>
        <dbReference type="ARBA" id="ARBA00001953"/>
    </source>
</evidence>
<dbReference type="InterPro" id="IPR016185">
    <property type="entry name" value="PreATP-grasp_dom_sf"/>
</dbReference>
<dbReference type="PROSITE" id="PS50979">
    <property type="entry name" value="BC"/>
    <property type="match status" value="1"/>
</dbReference>
<dbReference type="SUPFAM" id="SSF52440">
    <property type="entry name" value="PreATP-grasp domain"/>
    <property type="match status" value="1"/>
</dbReference>
<dbReference type="InterPro" id="IPR005479">
    <property type="entry name" value="CPAse_ATP-bd"/>
</dbReference>
<dbReference type="GO" id="GO:0005524">
    <property type="term" value="F:ATP binding"/>
    <property type="evidence" value="ECO:0007669"/>
    <property type="project" value="UniProtKB-UniRule"/>
</dbReference>
<protein>
    <recommendedName>
        <fullName evidence="11">Acetyl-CoA carboxylase</fullName>
    </recommendedName>
</protein>
<evidence type="ECO:0000313" key="9">
    <source>
        <dbReference type="EMBL" id="KIJ25702.1"/>
    </source>
</evidence>
<dbReference type="Pfam" id="PF02786">
    <property type="entry name" value="CPSase_L_D2"/>
    <property type="match status" value="1"/>
</dbReference>
<keyword evidence="3 6" id="KW-0547">Nucleotide-binding</keyword>
<dbReference type="SUPFAM" id="SSF51230">
    <property type="entry name" value="Single hybrid motif"/>
    <property type="match status" value="1"/>
</dbReference>
<sequence length="557" mass="60668">MSTTGRYKVLVANRGEIAIRVIRSATELGWDTVAIYTENDESHATFADEAVKLGNTADFMNVDVVVQAAVKTGCTHLHPGYGFLSENPALPLALTKTSVVFVGPSPDTLKRAADKMLSRELADSLDVQIAPGKRINSADEVRSFASMQGIGFPVMIKALDGGGGRGIRVVHEESMVEEAFKRCLGESPSKQLFVEKALTGPGWKHIEIQIIGDGSGAVNHFWERECSVQRRFQKIIELRLTAEDPFRDFQLTAGNIKSHEVNFPAGRGIRVDTWLGFSTISNWNCVVGTEFDSLLAKLIIHAPTFEEANSKALRSLKELVFSSKVVKTNRRVLEGVLRHADWQNGSMDTLWLERNLPDILSLGSANERRVKGLELPTTKTDEAGNKALSRGNAVIQPGSLFHLSLTPASTDANTKETKHTITLTNIFHNAFPEQLSGTLLTSFSPQASYTFSLSQSTSASNNSGDFQLADPNDPLQISSPMTGKVVELHPALSGEKRGIKKGEPLIILSVMKMETVIAAPRDGWIARKGKGVKVGVVLGEGTLVCVFEEFKDVSSKL</sequence>
<dbReference type="InterPro" id="IPR011764">
    <property type="entry name" value="Biotin_carboxylation_dom"/>
</dbReference>
<gene>
    <name evidence="9" type="ORF">M422DRAFT_38532</name>
</gene>
<dbReference type="SUPFAM" id="SSF56059">
    <property type="entry name" value="Glutathione synthetase ATP-binding domain-like"/>
    <property type="match status" value="1"/>
</dbReference>
<dbReference type="PANTHER" id="PTHR45007">
    <property type="entry name" value="CARBOXYLASE, PUTATIVE (AFU_ORTHOLOGUE AFUA_5G07570)-RELATED"/>
    <property type="match status" value="1"/>
</dbReference>
<dbReference type="InterPro" id="IPR011761">
    <property type="entry name" value="ATP-grasp"/>
</dbReference>
<keyword evidence="4 6" id="KW-0067">ATP-binding</keyword>
<dbReference type="FunFam" id="3.30.1490.20:FF:000003">
    <property type="entry name" value="acetyl-CoA carboxylase isoform X1"/>
    <property type="match status" value="1"/>
</dbReference>
<dbReference type="SUPFAM" id="SSF51246">
    <property type="entry name" value="Rudiment single hybrid motif"/>
    <property type="match status" value="1"/>
</dbReference>
<evidence type="ECO:0000256" key="6">
    <source>
        <dbReference type="PROSITE-ProRule" id="PRU00409"/>
    </source>
</evidence>
<evidence type="ECO:0000259" key="7">
    <source>
        <dbReference type="PROSITE" id="PS50975"/>
    </source>
</evidence>
<dbReference type="GO" id="GO:0016874">
    <property type="term" value="F:ligase activity"/>
    <property type="evidence" value="ECO:0007669"/>
    <property type="project" value="UniProtKB-KW"/>
</dbReference>
<evidence type="ECO:0008006" key="11">
    <source>
        <dbReference type="Google" id="ProtNLM"/>
    </source>
</evidence>
<keyword evidence="10" id="KW-1185">Reference proteome</keyword>
<dbReference type="PROSITE" id="PS50975">
    <property type="entry name" value="ATP_GRASP"/>
    <property type="match status" value="1"/>
</dbReference>
<dbReference type="InterPro" id="IPR000089">
    <property type="entry name" value="Biotin_lipoyl"/>
</dbReference>
<dbReference type="HOGENOM" id="CLU_000395_3_6_1"/>
<dbReference type="GO" id="GO:0046872">
    <property type="term" value="F:metal ion binding"/>
    <property type="evidence" value="ECO:0007669"/>
    <property type="project" value="InterPro"/>
</dbReference>
<dbReference type="AlphaFoldDB" id="A0A0C9U9F2"/>
<organism evidence="9 10">
    <name type="scientific">Sphaerobolus stellatus (strain SS14)</name>
    <dbReference type="NCBI Taxonomy" id="990650"/>
    <lineage>
        <taxon>Eukaryota</taxon>
        <taxon>Fungi</taxon>
        <taxon>Dikarya</taxon>
        <taxon>Basidiomycota</taxon>
        <taxon>Agaricomycotina</taxon>
        <taxon>Agaricomycetes</taxon>
        <taxon>Phallomycetidae</taxon>
        <taxon>Geastrales</taxon>
        <taxon>Sphaerobolaceae</taxon>
        <taxon>Sphaerobolus</taxon>
    </lineage>
</organism>
<evidence type="ECO:0000259" key="8">
    <source>
        <dbReference type="PROSITE" id="PS50979"/>
    </source>
</evidence>
<dbReference type="Proteomes" id="UP000054279">
    <property type="component" value="Unassembled WGS sequence"/>
</dbReference>
<dbReference type="Pfam" id="PF00289">
    <property type="entry name" value="Biotin_carb_N"/>
    <property type="match status" value="1"/>
</dbReference>
<keyword evidence="5" id="KW-0092">Biotin</keyword>
<dbReference type="SMART" id="SM00878">
    <property type="entry name" value="Biotin_carb_C"/>
    <property type="match status" value="1"/>
</dbReference>
<proteinExistence type="predicted"/>
<dbReference type="InterPro" id="IPR001882">
    <property type="entry name" value="Biotin_BS"/>
</dbReference>
<dbReference type="InterPro" id="IPR005482">
    <property type="entry name" value="Biotin_COase_C"/>
</dbReference>
<dbReference type="Gene3D" id="2.40.50.100">
    <property type="match status" value="1"/>
</dbReference>
<dbReference type="InterPro" id="IPR011053">
    <property type="entry name" value="Single_hybrid_motif"/>
</dbReference>
<dbReference type="InterPro" id="IPR011054">
    <property type="entry name" value="Rudment_hybrid_motif"/>
</dbReference>
<evidence type="ECO:0000313" key="10">
    <source>
        <dbReference type="Proteomes" id="UP000054279"/>
    </source>
</evidence>
<dbReference type="PROSITE" id="PS00188">
    <property type="entry name" value="BIOTIN"/>
    <property type="match status" value="1"/>
</dbReference>
<evidence type="ECO:0000256" key="5">
    <source>
        <dbReference type="ARBA" id="ARBA00023267"/>
    </source>
</evidence>
<evidence type="ECO:0000256" key="3">
    <source>
        <dbReference type="ARBA" id="ARBA00022741"/>
    </source>
</evidence>
<comment type="cofactor">
    <cofactor evidence="1">
        <name>biotin</name>
        <dbReference type="ChEBI" id="CHEBI:57586"/>
    </cofactor>
</comment>
<dbReference type="PANTHER" id="PTHR45007:SF1">
    <property type="entry name" value="CARBOXYLASE, PUTATIVE (AFU_ORTHOLOGUE AFUA_5G07570)-RELATED"/>
    <property type="match status" value="1"/>
</dbReference>
<dbReference type="Gene3D" id="3.30.470.20">
    <property type="entry name" value="ATP-grasp fold, B domain"/>
    <property type="match status" value="2"/>
</dbReference>
<evidence type="ECO:0000256" key="2">
    <source>
        <dbReference type="ARBA" id="ARBA00022598"/>
    </source>
</evidence>
<dbReference type="InterPro" id="IPR005481">
    <property type="entry name" value="BC-like_N"/>
</dbReference>
<feature type="domain" description="Biotin carboxylation" evidence="8">
    <location>
        <begin position="5"/>
        <end position="357"/>
    </location>
</feature>
<dbReference type="OrthoDB" id="196847at2759"/>
<evidence type="ECO:0000256" key="4">
    <source>
        <dbReference type="ARBA" id="ARBA00022840"/>
    </source>
</evidence>